<evidence type="ECO:0000256" key="10">
    <source>
        <dbReference type="ARBA" id="ARBA00025611"/>
    </source>
</evidence>
<protein>
    <recommendedName>
        <fullName evidence="4">DNA polymerase III subunit alpha</fullName>
        <ecNumber evidence="3">2.7.7.7</ecNumber>
    </recommendedName>
</protein>
<comment type="catalytic activity">
    <reaction evidence="12">
        <text>DNA(n) + a 2'-deoxyribonucleoside 5'-triphosphate = DNA(n+1) + diphosphate</text>
        <dbReference type="Rhea" id="RHEA:22508"/>
        <dbReference type="Rhea" id="RHEA-COMP:17339"/>
        <dbReference type="Rhea" id="RHEA-COMP:17340"/>
        <dbReference type="ChEBI" id="CHEBI:33019"/>
        <dbReference type="ChEBI" id="CHEBI:61560"/>
        <dbReference type="ChEBI" id="CHEBI:173112"/>
        <dbReference type="EC" id="2.7.7.7"/>
    </reaction>
</comment>
<sequence>MSDFIHLRVHSAYSLSEGAIKVKELVKLCQKQGMPAVAVTDTGNLFGCLEFAMAAADAGIQPIIGCQMWIRSWGPQKRSLGRTTGPAADQLVLLVQSQQGYRNLMKLVSKAYLETEPGLLPQVSVDDLEGHSEGLICLTGGPGGGVGRLLAEGQKPHAEELLLRLKALFPGRLYVELMRHPEGPIGQMEDRIEPDLIDLAYAHDLPLVATNDAYFADPGMHQAHDVLLCIAEGAYIMQEERRRVTPHHCFKSAAEMRELFADLPEAVDNTVVIARRCAYMPKKVNPILPAFVPGDSKQAQEELEADELRRQAHEGLTWRLEKYVFAPDQTPETRAGIEAQYRERLDFELNTIVKMKFPGYFLIVSDFIKWAKGQGIPVGPGRGSGAGSLVAWSLSITDLDPIRYGLLFERFLNPERVSMPDFDVDFCQDRRDEVIRYVQRKYGYDKVAQIITFGKLQARAVVRDVGRTLQMPYGQVDRICKLIPNNPANPVSLQQAIDGEPLLQDMRKSDETVGRLLDIALKLEGLYRHASTHAAGVVIGDRPLDELVPLYRDPRSDMPVTQFNMKYVELAGLVKFDFLGLKTLSVLKTAVDHVRDRAVELDLLDLPMLDEKSYGLLGRAESSGVFQLESSGMRDVLRRMKPNRIEDIIALVSLYRPGPMDNIPKYIKVKFGEEAPDYMHPSLEPILKETFGIMVYQEQVMQIAQVLAGYSLGGADLLRRAMGKKIKEEMEKERAKFIAGAREKMGVDEEHSGLIFDQVNKFAGYGFNKSHAAAYALVAYQTAYLKANFPVEFMAATMTYDLGNTDKLNQFKQELDRLRVRLLPPDINRSGERFTVEVMPGGERAVRYALAAIKGVGLPAMEAVVAERRANGPFKDVFDFARRVDTGAINKRMMEKLVCAGAFDALTANRHQLFAGLDTIMRFAQSEAQQRESGMASLFGASAALKAPDLPRIADWDPLEKLRHEFEAIGFYLSAHPLDGYGKALERLGVVRFADLAARVARGGSTRFKMAGIVVARQERTAKSGNRFAFVSMSDSSGVYEVTLFSEALAPARELLEAGKAVLILVDVQQNGEELRLTGSQVLPLEEEVARTAAGMRIVVKDEAPLPTLQSVLKRLRPGRGRIQVAVEVDLMTEVEILLPQALLIDAGSRAAIKSIPGIVDVQDL</sequence>
<dbReference type="EC" id="2.7.7.7" evidence="3"/>
<dbReference type="Gene3D" id="1.10.150.870">
    <property type="match status" value="1"/>
</dbReference>
<evidence type="ECO:0000256" key="2">
    <source>
        <dbReference type="ARBA" id="ARBA00009496"/>
    </source>
</evidence>
<organism evidence="14 15">
    <name type="scientific">Rhodocista pekingensis</name>
    <dbReference type="NCBI Taxonomy" id="201185"/>
    <lineage>
        <taxon>Bacteria</taxon>
        <taxon>Pseudomonadati</taxon>
        <taxon>Pseudomonadota</taxon>
        <taxon>Alphaproteobacteria</taxon>
        <taxon>Rhodospirillales</taxon>
        <taxon>Azospirillaceae</taxon>
        <taxon>Rhodocista</taxon>
    </lineage>
</organism>
<dbReference type="InterPro" id="IPR004805">
    <property type="entry name" value="DnaE2/DnaE/PolC"/>
</dbReference>
<evidence type="ECO:0000313" key="15">
    <source>
        <dbReference type="Proteomes" id="UP001596456"/>
    </source>
</evidence>
<evidence type="ECO:0000256" key="8">
    <source>
        <dbReference type="ARBA" id="ARBA00022705"/>
    </source>
</evidence>
<dbReference type="Pfam" id="PF07733">
    <property type="entry name" value="DNA_pol3_alpha"/>
    <property type="match status" value="1"/>
</dbReference>
<keyword evidence="6 14" id="KW-0808">Transferase</keyword>
<dbReference type="Gene3D" id="3.20.20.140">
    <property type="entry name" value="Metal-dependent hydrolases"/>
    <property type="match status" value="1"/>
</dbReference>
<dbReference type="Pfam" id="PF17657">
    <property type="entry name" value="DNA_pol3_finger"/>
    <property type="match status" value="1"/>
</dbReference>
<dbReference type="PANTHER" id="PTHR32294">
    <property type="entry name" value="DNA POLYMERASE III SUBUNIT ALPHA"/>
    <property type="match status" value="1"/>
</dbReference>
<dbReference type="Proteomes" id="UP001596456">
    <property type="component" value="Unassembled WGS sequence"/>
</dbReference>
<evidence type="ECO:0000259" key="13">
    <source>
        <dbReference type="SMART" id="SM00481"/>
    </source>
</evidence>
<dbReference type="GO" id="GO:0003887">
    <property type="term" value="F:DNA-directed DNA polymerase activity"/>
    <property type="evidence" value="ECO:0007669"/>
    <property type="project" value="UniProtKB-EC"/>
</dbReference>
<evidence type="ECO:0000256" key="3">
    <source>
        <dbReference type="ARBA" id="ARBA00012417"/>
    </source>
</evidence>
<evidence type="ECO:0000256" key="11">
    <source>
        <dbReference type="ARBA" id="ARBA00026073"/>
    </source>
</evidence>
<gene>
    <name evidence="14" type="primary">dnaE</name>
    <name evidence="14" type="ORF">ACFQPS_02840</name>
</gene>
<keyword evidence="7 14" id="KW-0548">Nucleotidyltransferase</keyword>
<dbReference type="Pfam" id="PF14579">
    <property type="entry name" value="HHH_6"/>
    <property type="match status" value="1"/>
</dbReference>
<keyword evidence="5" id="KW-0963">Cytoplasm</keyword>
<dbReference type="PANTHER" id="PTHR32294:SF0">
    <property type="entry name" value="DNA POLYMERASE III SUBUNIT ALPHA"/>
    <property type="match status" value="1"/>
</dbReference>
<dbReference type="InterPro" id="IPR041931">
    <property type="entry name" value="DNA_pol3_alpha_thumb_dom"/>
</dbReference>
<dbReference type="EMBL" id="JBHTCM010000004">
    <property type="protein sequence ID" value="MFC7332087.1"/>
    <property type="molecule type" value="Genomic_DNA"/>
</dbReference>
<feature type="domain" description="Polymerase/histidinol phosphatase N-terminal" evidence="13">
    <location>
        <begin position="5"/>
        <end position="72"/>
    </location>
</feature>
<dbReference type="InterPro" id="IPR049821">
    <property type="entry name" value="PolIIIA_DnaE1_PHP"/>
</dbReference>
<comment type="function">
    <text evidence="10">DNA polymerase III is a complex, multichain enzyme responsible for most of the replicative synthesis in bacteria. This DNA polymerase also exhibits 3' to 5' exonuclease activity. The alpha chain is the DNA polymerase.</text>
</comment>
<dbReference type="CDD" id="cd04485">
    <property type="entry name" value="DnaE_OBF"/>
    <property type="match status" value="1"/>
</dbReference>
<keyword evidence="9" id="KW-0239">DNA-directed DNA polymerase</keyword>
<proteinExistence type="inferred from homology"/>
<evidence type="ECO:0000256" key="1">
    <source>
        <dbReference type="ARBA" id="ARBA00004496"/>
    </source>
</evidence>
<dbReference type="InterPro" id="IPR004013">
    <property type="entry name" value="PHP_dom"/>
</dbReference>
<dbReference type="InterPro" id="IPR040982">
    <property type="entry name" value="DNA_pol3_finger"/>
</dbReference>
<keyword evidence="15" id="KW-1185">Reference proteome</keyword>
<reference evidence="15" key="1">
    <citation type="journal article" date="2019" name="Int. J. Syst. Evol. Microbiol.">
        <title>The Global Catalogue of Microorganisms (GCM) 10K type strain sequencing project: providing services to taxonomists for standard genome sequencing and annotation.</title>
        <authorList>
            <consortium name="The Broad Institute Genomics Platform"/>
            <consortium name="The Broad Institute Genome Sequencing Center for Infectious Disease"/>
            <person name="Wu L."/>
            <person name="Ma J."/>
        </authorList>
    </citation>
    <scope>NUCLEOTIDE SEQUENCE [LARGE SCALE GENOMIC DNA]</scope>
    <source>
        <strain evidence="15">CGMCC 1.16275</strain>
    </source>
</reference>
<dbReference type="NCBIfam" id="TIGR00594">
    <property type="entry name" value="polc"/>
    <property type="match status" value="1"/>
</dbReference>
<dbReference type="SMART" id="SM00481">
    <property type="entry name" value="POLIIIAc"/>
    <property type="match status" value="1"/>
</dbReference>
<dbReference type="InterPro" id="IPR029460">
    <property type="entry name" value="DNAPol_HHH"/>
</dbReference>
<dbReference type="InterPro" id="IPR003141">
    <property type="entry name" value="Pol/His_phosphatase_N"/>
</dbReference>
<dbReference type="Gene3D" id="1.10.10.1600">
    <property type="entry name" value="Bacterial DNA polymerase III alpha subunit, thumb domain"/>
    <property type="match status" value="1"/>
</dbReference>
<dbReference type="InterPro" id="IPR011708">
    <property type="entry name" value="DNA_pol3_alpha_NTPase_dom"/>
</dbReference>
<evidence type="ECO:0000256" key="4">
    <source>
        <dbReference type="ARBA" id="ARBA00019114"/>
    </source>
</evidence>
<dbReference type="SUPFAM" id="SSF89550">
    <property type="entry name" value="PHP domain-like"/>
    <property type="match status" value="1"/>
</dbReference>
<evidence type="ECO:0000256" key="5">
    <source>
        <dbReference type="ARBA" id="ARBA00022490"/>
    </source>
</evidence>
<comment type="similarity">
    <text evidence="2">Belongs to the DNA polymerase type-C family. DnaE subfamily.</text>
</comment>
<keyword evidence="8" id="KW-0235">DNA replication</keyword>
<name>A0ABW2KSF1_9PROT</name>
<comment type="subcellular location">
    <subcellularLocation>
        <location evidence="1">Cytoplasm</location>
    </subcellularLocation>
</comment>
<comment type="caution">
    <text evidence="14">The sequence shown here is derived from an EMBL/GenBank/DDBJ whole genome shotgun (WGS) entry which is preliminary data.</text>
</comment>
<evidence type="ECO:0000256" key="6">
    <source>
        <dbReference type="ARBA" id="ARBA00022679"/>
    </source>
</evidence>
<dbReference type="NCBIfam" id="NF004226">
    <property type="entry name" value="PRK05673.1"/>
    <property type="match status" value="1"/>
</dbReference>
<evidence type="ECO:0000313" key="14">
    <source>
        <dbReference type="EMBL" id="MFC7332087.1"/>
    </source>
</evidence>
<dbReference type="RefSeq" id="WP_377356271.1">
    <property type="nucleotide sequence ID" value="NZ_JBHTCM010000004.1"/>
</dbReference>
<comment type="subunit">
    <text evidence="11">DNA polymerase III contains a core (composed of alpha, epsilon and theta chains) that associates with a tau subunit. This core dimerizes to form the POLIII' complex. PolIII' associates with the gamma complex (composed of gamma, delta, delta', psi and chi chains) and with the beta chain to form the complete DNA polymerase III complex.</text>
</comment>
<evidence type="ECO:0000256" key="9">
    <source>
        <dbReference type="ARBA" id="ARBA00022932"/>
    </source>
</evidence>
<dbReference type="Pfam" id="PF02811">
    <property type="entry name" value="PHP"/>
    <property type="match status" value="1"/>
</dbReference>
<dbReference type="CDD" id="cd07433">
    <property type="entry name" value="PHP_PolIIIA_DnaE1"/>
    <property type="match status" value="1"/>
</dbReference>
<dbReference type="InterPro" id="IPR016195">
    <property type="entry name" value="Pol/histidinol_Pase-like"/>
</dbReference>
<evidence type="ECO:0000256" key="12">
    <source>
        <dbReference type="ARBA" id="ARBA00049244"/>
    </source>
</evidence>
<evidence type="ECO:0000256" key="7">
    <source>
        <dbReference type="ARBA" id="ARBA00022695"/>
    </source>
</evidence>
<accession>A0ABW2KSF1</accession>